<evidence type="ECO:0000256" key="1">
    <source>
        <dbReference type="SAM" id="Phobius"/>
    </source>
</evidence>
<dbReference type="AlphaFoldDB" id="A0A0E9VIB0"/>
<evidence type="ECO:0000313" key="2">
    <source>
        <dbReference type="EMBL" id="JAH77792.1"/>
    </source>
</evidence>
<protein>
    <submittedName>
        <fullName evidence="2">Uncharacterized protein</fullName>
    </submittedName>
</protein>
<keyword evidence="1" id="KW-0472">Membrane</keyword>
<feature type="transmembrane region" description="Helical" evidence="1">
    <location>
        <begin position="6"/>
        <end position="26"/>
    </location>
</feature>
<accession>A0A0E9VIB0</accession>
<reference evidence="2" key="2">
    <citation type="journal article" date="2015" name="Fish Shellfish Immunol.">
        <title>Early steps in the European eel (Anguilla anguilla)-Vibrio vulnificus interaction in the gills: Role of the RtxA13 toxin.</title>
        <authorList>
            <person name="Callol A."/>
            <person name="Pajuelo D."/>
            <person name="Ebbesson L."/>
            <person name="Teles M."/>
            <person name="MacKenzie S."/>
            <person name="Amaro C."/>
        </authorList>
    </citation>
    <scope>NUCLEOTIDE SEQUENCE</scope>
</reference>
<proteinExistence type="predicted"/>
<reference evidence="2" key="1">
    <citation type="submission" date="2014-11" db="EMBL/GenBank/DDBJ databases">
        <authorList>
            <person name="Amaro Gonzalez C."/>
        </authorList>
    </citation>
    <scope>NUCLEOTIDE SEQUENCE</scope>
</reference>
<organism evidence="2">
    <name type="scientific">Anguilla anguilla</name>
    <name type="common">European freshwater eel</name>
    <name type="synonym">Muraena anguilla</name>
    <dbReference type="NCBI Taxonomy" id="7936"/>
    <lineage>
        <taxon>Eukaryota</taxon>
        <taxon>Metazoa</taxon>
        <taxon>Chordata</taxon>
        <taxon>Craniata</taxon>
        <taxon>Vertebrata</taxon>
        <taxon>Euteleostomi</taxon>
        <taxon>Actinopterygii</taxon>
        <taxon>Neopterygii</taxon>
        <taxon>Teleostei</taxon>
        <taxon>Anguilliformes</taxon>
        <taxon>Anguillidae</taxon>
        <taxon>Anguilla</taxon>
    </lineage>
</organism>
<sequence length="27" mass="3046">MIVPSVIISVRFLLSFIVLLFTVMCGF</sequence>
<name>A0A0E9VIB0_ANGAN</name>
<keyword evidence="1" id="KW-1133">Transmembrane helix</keyword>
<dbReference type="EMBL" id="GBXM01030785">
    <property type="protein sequence ID" value="JAH77792.1"/>
    <property type="molecule type" value="Transcribed_RNA"/>
</dbReference>
<keyword evidence="1" id="KW-0812">Transmembrane</keyword>